<proteinExistence type="predicted"/>
<dbReference type="Proteomes" id="UP000234585">
    <property type="component" value="Unassembled WGS sequence"/>
</dbReference>
<evidence type="ECO:0000313" key="1">
    <source>
        <dbReference type="EMBL" id="PLB33851.1"/>
    </source>
</evidence>
<dbReference type="EMBL" id="KZ559192">
    <property type="protein sequence ID" value="PLB33851.1"/>
    <property type="molecule type" value="Genomic_DNA"/>
</dbReference>
<dbReference type="GeneID" id="36527225"/>
<dbReference type="STRING" id="41067.A0A2I2EZP5"/>
<dbReference type="AlphaFoldDB" id="A0A2I2EZP5"/>
<name>A0A2I2EZP5_ASPCN</name>
<accession>A0A2I2EZP5</accession>
<sequence length="179" mass="20179">MTMANTHCRRSQSDCDENTKDIQFDTDKQSYQFFTNDVATKTYVCYKGKATYLLNALDPEDKDGYNPQLLPGGDLFNLDGTKWGGVTLADIVESSVEGWATNNKKNGWARPNVQDIVTEFGETQYSIRTPGFFNIPVCESEKDITFNLNDKRVDKSAPFWPCNPPENYRSEGTDIVSTS</sequence>
<dbReference type="RefSeq" id="XP_024667863.1">
    <property type="nucleotide sequence ID" value="XM_024820065.1"/>
</dbReference>
<gene>
    <name evidence="1" type="ORF">BDW47DRAFT_85860</name>
</gene>
<protein>
    <submittedName>
        <fullName evidence="1">Uncharacterized protein</fullName>
    </submittedName>
</protein>
<organism evidence="1 2">
    <name type="scientific">Aspergillus candidus</name>
    <dbReference type="NCBI Taxonomy" id="41067"/>
    <lineage>
        <taxon>Eukaryota</taxon>
        <taxon>Fungi</taxon>
        <taxon>Dikarya</taxon>
        <taxon>Ascomycota</taxon>
        <taxon>Pezizomycotina</taxon>
        <taxon>Eurotiomycetes</taxon>
        <taxon>Eurotiomycetidae</taxon>
        <taxon>Eurotiales</taxon>
        <taxon>Aspergillaceae</taxon>
        <taxon>Aspergillus</taxon>
        <taxon>Aspergillus subgen. Circumdati</taxon>
    </lineage>
</organism>
<keyword evidence="2" id="KW-1185">Reference proteome</keyword>
<reference evidence="1 2" key="1">
    <citation type="submission" date="2017-12" db="EMBL/GenBank/DDBJ databases">
        <authorList>
            <consortium name="DOE Joint Genome Institute"/>
            <person name="Haridas S."/>
            <person name="Kjaerbolling I."/>
            <person name="Vesth T.C."/>
            <person name="Frisvad J.C."/>
            <person name="Nybo J.L."/>
            <person name="Theobald S."/>
            <person name="Kuo A."/>
            <person name="Bowyer P."/>
            <person name="Matsuda Y."/>
            <person name="Mondo S."/>
            <person name="Lyhne E.K."/>
            <person name="Kogle M.E."/>
            <person name="Clum A."/>
            <person name="Lipzen A."/>
            <person name="Salamov A."/>
            <person name="Ngan C.Y."/>
            <person name="Daum C."/>
            <person name="Chiniquy J."/>
            <person name="Barry K."/>
            <person name="LaButti K."/>
            <person name="Simmons B.A."/>
            <person name="Magnuson J.K."/>
            <person name="Mortensen U.H."/>
            <person name="Larsen T.O."/>
            <person name="Grigoriev I.V."/>
            <person name="Baker S.E."/>
            <person name="Andersen M.R."/>
            <person name="Nordberg H.P."/>
            <person name="Cantor M.N."/>
            <person name="Hua S.X."/>
        </authorList>
    </citation>
    <scope>NUCLEOTIDE SEQUENCE [LARGE SCALE GENOMIC DNA]</scope>
    <source>
        <strain evidence="1 2">CBS 102.13</strain>
    </source>
</reference>
<dbReference type="OrthoDB" id="3257981at2759"/>
<evidence type="ECO:0000313" key="2">
    <source>
        <dbReference type="Proteomes" id="UP000234585"/>
    </source>
</evidence>